<evidence type="ECO:0000313" key="2">
    <source>
        <dbReference type="Proteomes" id="UP000199167"/>
    </source>
</evidence>
<sequence length="45" mass="4979">MTFTIKQLSLVAIMLVLGGCKNESQDLSVRNSVYVQSDGKTAYRL</sequence>
<keyword evidence="2" id="KW-1185">Reference proteome</keyword>
<dbReference type="AlphaFoldDB" id="A0A1I0PV05"/>
<reference evidence="1 2" key="1">
    <citation type="submission" date="2016-10" db="EMBL/GenBank/DDBJ databases">
        <authorList>
            <person name="de Groot N.N."/>
        </authorList>
    </citation>
    <scope>NUCLEOTIDE SEQUENCE [LARGE SCALE GENOMIC DNA]</scope>
    <source>
        <strain evidence="1 2">DSM 17925</strain>
    </source>
</reference>
<organism evidence="1 2">
    <name type="scientific">Cognatiyoonia koreensis</name>
    <dbReference type="NCBI Taxonomy" id="364200"/>
    <lineage>
        <taxon>Bacteria</taxon>
        <taxon>Pseudomonadati</taxon>
        <taxon>Pseudomonadota</taxon>
        <taxon>Alphaproteobacteria</taxon>
        <taxon>Rhodobacterales</taxon>
        <taxon>Paracoccaceae</taxon>
        <taxon>Cognatiyoonia</taxon>
    </lineage>
</organism>
<evidence type="ECO:0000313" key="1">
    <source>
        <dbReference type="EMBL" id="SEW18059.1"/>
    </source>
</evidence>
<proteinExistence type="predicted"/>
<dbReference type="EMBL" id="FOIZ01000001">
    <property type="protein sequence ID" value="SEW18059.1"/>
    <property type="molecule type" value="Genomic_DNA"/>
</dbReference>
<dbReference type="Proteomes" id="UP000199167">
    <property type="component" value="Unassembled WGS sequence"/>
</dbReference>
<gene>
    <name evidence="1" type="ORF">SAMN04488515_1436</name>
</gene>
<accession>A0A1I0PV05</accession>
<protein>
    <submittedName>
        <fullName evidence="1">Uncharacterized protein</fullName>
    </submittedName>
</protein>
<dbReference type="PROSITE" id="PS51257">
    <property type="entry name" value="PROKAR_LIPOPROTEIN"/>
    <property type="match status" value="1"/>
</dbReference>
<name>A0A1I0PV05_9RHOB</name>